<dbReference type="NCBIfam" id="NF038032">
    <property type="entry name" value="CehA_McbA_metalo"/>
    <property type="match status" value="1"/>
</dbReference>
<dbReference type="RefSeq" id="WP_171656494.1">
    <property type="nucleotide sequence ID" value="NZ_WHOD01000129.1"/>
</dbReference>
<name>A0A972GWJ9_9BACL</name>
<sequence length="342" mass="38632">MKQWLPYELHTHTFHSDGQHSLLELARSAKELGLFGIAMTDHNTMSPLLEREQIQSETQLQIIRGMEWTTFFGHMLAIGITAYVDWRDLGIQDIHKGIERVHRQGGIVGIAHPYRVGSPLCTGCYWEYEIADWDDIDYIEVWSYTFPSIMNSNQRAFQLWTDRLNKGHRIAAVCGRDWHVSSVKVTEPIAVTYLGLDNNRDSALDPTEVEKLAVNAIREGSVSVTMGPRLQCTLQIDPSESVHGIGSVVKVNETVNTAVVKVEIDFSERAEHWQLDDQELKVRLVSNKGTVGELKVSQQASTASCGVDIEGVIWLRAELHGAFHNSITMIAFTNPFYFQHDN</sequence>
<dbReference type="PANTHER" id="PTHR42924:SF3">
    <property type="entry name" value="POLYMERASE_HISTIDINOL PHOSPHATASE N-TERMINAL DOMAIN-CONTAINING PROTEIN"/>
    <property type="match status" value="1"/>
</dbReference>
<comment type="caution">
    <text evidence="2">The sequence shown here is derived from an EMBL/GenBank/DDBJ whole genome shotgun (WGS) entry which is preliminary data.</text>
</comment>
<organism evidence="2 3">
    <name type="scientific">Paenibacillus foliorum</name>
    <dbReference type="NCBI Taxonomy" id="2654974"/>
    <lineage>
        <taxon>Bacteria</taxon>
        <taxon>Bacillati</taxon>
        <taxon>Bacillota</taxon>
        <taxon>Bacilli</taxon>
        <taxon>Bacillales</taxon>
        <taxon>Paenibacillaceae</taxon>
        <taxon>Paenibacillus</taxon>
    </lineage>
</organism>
<evidence type="ECO:0000259" key="1">
    <source>
        <dbReference type="SMART" id="SM00481"/>
    </source>
</evidence>
<dbReference type="Gene3D" id="3.20.20.140">
    <property type="entry name" value="Metal-dependent hydrolases"/>
    <property type="match status" value="1"/>
</dbReference>
<dbReference type="InterPro" id="IPR052018">
    <property type="entry name" value="PHP_domain"/>
</dbReference>
<dbReference type="SUPFAM" id="SSF89550">
    <property type="entry name" value="PHP domain-like"/>
    <property type="match status" value="1"/>
</dbReference>
<dbReference type="PANTHER" id="PTHR42924">
    <property type="entry name" value="EXONUCLEASE"/>
    <property type="match status" value="1"/>
</dbReference>
<dbReference type="EMBL" id="WHOD01000129">
    <property type="protein sequence ID" value="NOU98231.1"/>
    <property type="molecule type" value="Genomic_DNA"/>
</dbReference>
<accession>A0A972GWJ9</accession>
<evidence type="ECO:0000313" key="2">
    <source>
        <dbReference type="EMBL" id="NOU98231.1"/>
    </source>
</evidence>
<dbReference type="GO" id="GO:0035312">
    <property type="term" value="F:5'-3' DNA exonuclease activity"/>
    <property type="evidence" value="ECO:0007669"/>
    <property type="project" value="TreeGrafter"/>
</dbReference>
<dbReference type="AlphaFoldDB" id="A0A972GWJ9"/>
<protein>
    <submittedName>
        <fullName evidence="2">PHP domain-containing protein</fullName>
    </submittedName>
</protein>
<dbReference type="Pfam" id="PF02811">
    <property type="entry name" value="PHP"/>
    <property type="match status" value="1"/>
</dbReference>
<dbReference type="InterPro" id="IPR003141">
    <property type="entry name" value="Pol/His_phosphatase_N"/>
</dbReference>
<reference evidence="2" key="1">
    <citation type="submission" date="2019-10" db="EMBL/GenBank/DDBJ databases">
        <title>Description of Paenibacillus glebae sp. nov.</title>
        <authorList>
            <person name="Carlier A."/>
            <person name="Qi S."/>
        </authorList>
    </citation>
    <scope>NUCLEOTIDE SEQUENCE</scope>
    <source>
        <strain evidence="2">LMG 31456</strain>
    </source>
</reference>
<proteinExistence type="predicted"/>
<dbReference type="Proteomes" id="UP000641588">
    <property type="component" value="Unassembled WGS sequence"/>
</dbReference>
<dbReference type="SMART" id="SM00481">
    <property type="entry name" value="POLIIIAc"/>
    <property type="match status" value="1"/>
</dbReference>
<evidence type="ECO:0000313" key="3">
    <source>
        <dbReference type="Proteomes" id="UP000641588"/>
    </source>
</evidence>
<dbReference type="InterPro" id="IPR004013">
    <property type="entry name" value="PHP_dom"/>
</dbReference>
<feature type="domain" description="Polymerase/histidinol phosphatase N-terminal" evidence="1">
    <location>
        <begin position="7"/>
        <end position="72"/>
    </location>
</feature>
<dbReference type="InterPro" id="IPR016195">
    <property type="entry name" value="Pol/histidinol_Pase-like"/>
</dbReference>
<keyword evidence="3" id="KW-1185">Reference proteome</keyword>
<dbReference type="GO" id="GO:0004534">
    <property type="term" value="F:5'-3' RNA exonuclease activity"/>
    <property type="evidence" value="ECO:0007669"/>
    <property type="project" value="TreeGrafter"/>
</dbReference>
<gene>
    <name evidence="2" type="ORF">GC093_34125</name>
</gene>